<feature type="region of interest" description="Disordered" evidence="1">
    <location>
        <begin position="530"/>
        <end position="558"/>
    </location>
</feature>
<name>A0A0G4F858_9ALVE</name>
<dbReference type="AlphaFoldDB" id="A0A0G4F858"/>
<evidence type="ECO:0000256" key="1">
    <source>
        <dbReference type="SAM" id="MobiDB-lite"/>
    </source>
</evidence>
<dbReference type="EMBL" id="CDMZ01000165">
    <property type="protein sequence ID" value="CEM08161.1"/>
    <property type="molecule type" value="Genomic_DNA"/>
</dbReference>
<accession>A0A0G4F858</accession>
<feature type="region of interest" description="Disordered" evidence="1">
    <location>
        <begin position="782"/>
        <end position="818"/>
    </location>
</feature>
<gene>
    <name evidence="2" type="ORF">Cvel_2900</name>
</gene>
<sequence>MTTVNTAERAVRVKNAKHVGPGPNSDPGIKESTSKGSKIEGGWREAQCTGVPEGDQIEEETLPHGFSSRSTHKAQPSAIRTAVSPQPPTLSQKGLQKPGRSTACLPCKQGGMPRWSVTPEESNSSPPQRPPPPRGLGPVPDSILNITDPREQTKALRTAGYKHFPAKPFIESPMKDEGADTDTWVIQREGGSAPIGVVGHKARSIFMTKLTEQERNDTPSILHSINELPDLRDEKAQPLFQRLIRFLNAGPAIDDHIPESAITPNFTGPLSWYSDEFAKYWLEEWDRYTPAERLAIWPPCSVTQEPNMLMTVFQTYKFERCVPVRVHGVEQVSVEQMRQITWPIFLNNIATAIRERRVTGRINANDVEAGFLTKKQLVSEPILSIILEYSDVQGCPCPNEKALEMSDCMFCIGIGLKVGPHTKHSIGHCLIRRNRCTVCLYFLNLEGLKHQSASKCALDYTLTSCDHQRGPCSHLNRHQELPPVGDMLTPSTPSAKERAMRSLLENPKLGRVHLQPSPGEPVFLPAMASGATASNSASTGAHPNHETGGTIPEGNHWEDGSQYAIRHTGQGSSAGGQNDQSHAGIGNIDLHILSELNKRSHDLSHLRPLDTKFESPISNVAYDTGCTYMFLIDIKYAQELGWLDRAAKIPRGNPQLVGSYQPLHTKVFAGGGTFQTYGQGKMHLEIPGDIILEAVITIARTQCAKAVPILMGSAAEWTWGIVKDSRAAQKARMRGEKSATVYMHFTDAKTGKEATSNWEISKDIPLIFSELRALPLCASTPTHSLFPHPSSRTAPEPRSTVNTEEVGGKQGQSTSSSQ</sequence>
<evidence type="ECO:0000313" key="2">
    <source>
        <dbReference type="EMBL" id="CEM08161.1"/>
    </source>
</evidence>
<feature type="compositionally biased region" description="Basic and acidic residues" evidence="1">
    <location>
        <begin position="28"/>
        <end position="43"/>
    </location>
</feature>
<feature type="compositionally biased region" description="Low complexity" evidence="1">
    <location>
        <begin position="530"/>
        <end position="541"/>
    </location>
</feature>
<organism evidence="2">
    <name type="scientific">Chromera velia CCMP2878</name>
    <dbReference type="NCBI Taxonomy" id="1169474"/>
    <lineage>
        <taxon>Eukaryota</taxon>
        <taxon>Sar</taxon>
        <taxon>Alveolata</taxon>
        <taxon>Colpodellida</taxon>
        <taxon>Chromeraceae</taxon>
        <taxon>Chromera</taxon>
    </lineage>
</organism>
<dbReference type="VEuPathDB" id="CryptoDB:Cvel_2900"/>
<dbReference type="PhylomeDB" id="A0A0G4F858"/>
<reference evidence="2" key="1">
    <citation type="submission" date="2014-11" db="EMBL/GenBank/DDBJ databases">
        <authorList>
            <person name="Otto D Thomas"/>
            <person name="Naeem Raeece"/>
        </authorList>
    </citation>
    <scope>NUCLEOTIDE SEQUENCE</scope>
</reference>
<feature type="region of interest" description="Disordered" evidence="1">
    <location>
        <begin position="1"/>
        <end position="145"/>
    </location>
</feature>
<protein>
    <submittedName>
        <fullName evidence="2">Uncharacterized protein</fullName>
    </submittedName>
</protein>
<proteinExistence type="predicted"/>